<evidence type="ECO:0000256" key="3">
    <source>
        <dbReference type="ARBA" id="ARBA00022514"/>
    </source>
</evidence>
<dbReference type="Proteomes" id="UP000472240">
    <property type="component" value="Chromosome 15"/>
</dbReference>
<gene>
    <name evidence="7" type="primary">IL17C</name>
</gene>
<protein>
    <submittedName>
        <fullName evidence="7">Interleukin 17C</fullName>
    </submittedName>
</protein>
<reference evidence="7" key="4">
    <citation type="submission" date="2025-08" db="UniProtKB">
        <authorList>
            <consortium name="Ensembl"/>
        </authorList>
    </citation>
    <scope>IDENTIFICATION</scope>
</reference>
<dbReference type="InterPro" id="IPR010345">
    <property type="entry name" value="IL-17_fam"/>
</dbReference>
<evidence type="ECO:0000313" key="8">
    <source>
        <dbReference type="Proteomes" id="UP000472240"/>
    </source>
</evidence>
<comment type="similarity">
    <text evidence="2">Belongs to the IL-17 family.</text>
</comment>
<keyword evidence="8" id="KW-1185">Reference proteome</keyword>
<evidence type="ECO:0000256" key="6">
    <source>
        <dbReference type="SAM" id="SignalP"/>
    </source>
</evidence>
<evidence type="ECO:0000256" key="4">
    <source>
        <dbReference type="ARBA" id="ARBA00022525"/>
    </source>
</evidence>
<dbReference type="InterPro" id="IPR029034">
    <property type="entry name" value="Cystine-knot_cytokine"/>
</dbReference>
<dbReference type="Gene3D" id="2.10.90.10">
    <property type="entry name" value="Cystine-knot cytokines"/>
    <property type="match status" value="1"/>
</dbReference>
<sequence length="199" mass="21952">VMLLPGLLLLLWLPASLARHGPPLWGGSHTHTRETPRCYSAEELPLGQAPAHLLARAAKWDLALPVALVSSLEVVGRRRRNKQPPTRTQCPVLRPEEVLEADVHQRSISPWRYRVDTDESRYPQKLAVAECLCKGCISARTGRETAALNSVPLHQSLLVLRRQPCSRDATGTPTPGAFTFHTESIRVPIGCTCVLPRVA</sequence>
<feature type="chain" id="PRO_5025450427" evidence="6">
    <location>
        <begin position="19"/>
        <end position="199"/>
    </location>
</feature>
<organism evidence="7 8">
    <name type="scientific">Rhinolophus ferrumequinum</name>
    <name type="common">Greater horseshoe bat</name>
    <dbReference type="NCBI Taxonomy" id="59479"/>
    <lineage>
        <taxon>Eukaryota</taxon>
        <taxon>Metazoa</taxon>
        <taxon>Chordata</taxon>
        <taxon>Craniata</taxon>
        <taxon>Vertebrata</taxon>
        <taxon>Euteleostomi</taxon>
        <taxon>Mammalia</taxon>
        <taxon>Eutheria</taxon>
        <taxon>Laurasiatheria</taxon>
        <taxon>Chiroptera</taxon>
        <taxon>Yinpterochiroptera</taxon>
        <taxon>Rhinolophoidea</taxon>
        <taxon>Rhinolophidae</taxon>
        <taxon>Rhinolophinae</taxon>
        <taxon>Rhinolophus</taxon>
    </lineage>
</organism>
<keyword evidence="4" id="KW-0964">Secreted</keyword>
<feature type="signal peptide" evidence="6">
    <location>
        <begin position="1"/>
        <end position="18"/>
    </location>
</feature>
<proteinExistence type="inferred from homology"/>
<keyword evidence="3" id="KW-0202">Cytokine</keyword>
<dbReference type="SUPFAM" id="SSF57501">
    <property type="entry name" value="Cystine-knot cytokines"/>
    <property type="match status" value="1"/>
</dbReference>
<dbReference type="Ensembl" id="ENSRFET00010024358.1">
    <property type="protein sequence ID" value="ENSRFEP00010022385.1"/>
    <property type="gene ID" value="ENSRFEG00010015002.1"/>
</dbReference>
<evidence type="ECO:0000313" key="7">
    <source>
        <dbReference type="Ensembl" id="ENSRFEP00010022385.1"/>
    </source>
</evidence>
<evidence type="ECO:0000256" key="2">
    <source>
        <dbReference type="ARBA" id="ARBA00007236"/>
    </source>
</evidence>
<dbReference type="GeneTree" id="ENSGT00940000161887"/>
<reference evidence="7 8" key="1">
    <citation type="journal article" date="2015" name="Annu Rev Anim Biosci">
        <title>The Genome 10K Project: a way forward.</title>
        <authorList>
            <person name="Koepfli K.P."/>
            <person name="Paten B."/>
            <person name="O'Brien S.J."/>
            <person name="Koepfli K.P."/>
            <person name="Paten B."/>
            <person name="Antunes A."/>
            <person name="Belov K."/>
            <person name="Bustamante C."/>
            <person name="Castoe T.A."/>
            <person name="Clawson H."/>
            <person name="Crawford A.J."/>
            <person name="Diekhans M."/>
            <person name="Distel D."/>
            <person name="Durbin R."/>
            <person name="Earl D."/>
            <person name="Fujita M.K."/>
            <person name="Gamble T."/>
            <person name="Georges A."/>
            <person name="Gemmell N."/>
            <person name="Gilbert M.T."/>
            <person name="Graves J.M."/>
            <person name="Green R.E."/>
            <person name="Hickey G."/>
            <person name="Jarvis E.D."/>
            <person name="Johnson W."/>
            <person name="Komissarov A."/>
            <person name="Korf I."/>
            <person name="Kuhn R."/>
            <person name="Larkin D.M."/>
            <person name="Lewin H."/>
            <person name="Lopez J.V."/>
            <person name="Ma J."/>
            <person name="Marques-Bonet T."/>
            <person name="Miller W."/>
            <person name="Murphy R."/>
            <person name="Pevzner P."/>
            <person name="Shapiro B."/>
            <person name="Steiner C."/>
            <person name="Tamazian G."/>
            <person name="Venkatesh B."/>
            <person name="Wang J."/>
            <person name="Wayne R."/>
            <person name="Wiley E."/>
            <person name="Yang H."/>
            <person name="Zhang G."/>
            <person name="Haussler D."/>
            <person name="Ryder O."/>
            <person name="O'Brien S.J."/>
        </authorList>
    </citation>
    <scope>NUCLEOTIDE SEQUENCE</scope>
</reference>
<name>A0A671FA48_RHIFE</name>
<accession>A0A671FA48</accession>
<dbReference type="GO" id="GO:0005125">
    <property type="term" value="F:cytokine activity"/>
    <property type="evidence" value="ECO:0007669"/>
    <property type="project" value="UniProtKB-KW"/>
</dbReference>
<dbReference type="InParanoid" id="A0A671FA48"/>
<keyword evidence="5 6" id="KW-0732">Signal</keyword>
<dbReference type="OMA" id="FAFHAEF"/>
<reference evidence="7 8" key="2">
    <citation type="journal article" date="2018" name="Annu Rev Anim Biosci">
        <title>Bat Biology, Genomes, and the Bat1K Project: To Generate Chromosome-Level Genomes for All Living Bat Species.</title>
        <authorList>
            <person name="Teeling E.C."/>
            <person name="Vernes S.C."/>
            <person name="Davalos L.M."/>
            <person name="Ray D.A."/>
            <person name="Gilbert M.T.P."/>
            <person name="Myers E."/>
        </authorList>
    </citation>
    <scope>NUCLEOTIDE SEQUENCE</scope>
</reference>
<comment type="subcellular location">
    <subcellularLocation>
        <location evidence="1">Secreted</location>
    </subcellularLocation>
</comment>
<dbReference type="GO" id="GO:0006954">
    <property type="term" value="P:inflammatory response"/>
    <property type="evidence" value="ECO:0007669"/>
    <property type="project" value="InterPro"/>
</dbReference>
<evidence type="ECO:0000256" key="5">
    <source>
        <dbReference type="ARBA" id="ARBA00022729"/>
    </source>
</evidence>
<dbReference type="PRINTS" id="PR01932">
    <property type="entry name" value="INTRLEUKIN17"/>
</dbReference>
<dbReference type="GO" id="GO:0005615">
    <property type="term" value="C:extracellular space"/>
    <property type="evidence" value="ECO:0007669"/>
    <property type="project" value="UniProtKB-KW"/>
</dbReference>
<evidence type="ECO:0000256" key="1">
    <source>
        <dbReference type="ARBA" id="ARBA00004613"/>
    </source>
</evidence>
<reference evidence="8" key="3">
    <citation type="submission" date="2018-12" db="EMBL/GenBank/DDBJ databases">
        <title>G10K-VGP greater horseshoe bat female genome, primary haplotype.</title>
        <authorList>
            <person name="Teeling E."/>
            <person name="Myers G."/>
            <person name="Vernes S."/>
            <person name="Pippel M."/>
            <person name="Winkler S."/>
            <person name="Fedrigo O."/>
            <person name="Rhie A."/>
            <person name="Koren S."/>
            <person name="Phillippy A."/>
            <person name="Lewin H."/>
            <person name="Damas J."/>
            <person name="Howe K."/>
            <person name="Mountcastle J."/>
            <person name="Jarvis E.D."/>
        </authorList>
    </citation>
    <scope>NUCLEOTIDE SEQUENCE [LARGE SCALE GENOMIC DNA]</scope>
</reference>
<dbReference type="AlphaFoldDB" id="A0A671FA48"/>
<dbReference type="Pfam" id="PF06083">
    <property type="entry name" value="IL17"/>
    <property type="match status" value="1"/>
</dbReference>
<dbReference type="InterPro" id="IPR020440">
    <property type="entry name" value="IL-17_chr"/>
</dbReference>
<reference evidence="7" key="5">
    <citation type="submission" date="2025-09" db="UniProtKB">
        <authorList>
            <consortium name="Ensembl"/>
        </authorList>
    </citation>
    <scope>IDENTIFICATION</scope>
</reference>